<dbReference type="Proteomes" id="UP000765509">
    <property type="component" value="Unassembled WGS sequence"/>
</dbReference>
<accession>A0A9Q3FL84</accession>
<evidence type="ECO:0000313" key="3">
    <source>
        <dbReference type="Proteomes" id="UP000765509"/>
    </source>
</evidence>
<proteinExistence type="predicted"/>
<dbReference type="EMBL" id="AVOT02043859">
    <property type="protein sequence ID" value="MBW0539267.1"/>
    <property type="molecule type" value="Genomic_DNA"/>
</dbReference>
<keyword evidence="3" id="KW-1185">Reference proteome</keyword>
<organism evidence="2 3">
    <name type="scientific">Austropuccinia psidii MF-1</name>
    <dbReference type="NCBI Taxonomy" id="1389203"/>
    <lineage>
        <taxon>Eukaryota</taxon>
        <taxon>Fungi</taxon>
        <taxon>Dikarya</taxon>
        <taxon>Basidiomycota</taxon>
        <taxon>Pucciniomycotina</taxon>
        <taxon>Pucciniomycetes</taxon>
        <taxon>Pucciniales</taxon>
        <taxon>Sphaerophragmiaceae</taxon>
        <taxon>Austropuccinia</taxon>
    </lineage>
</organism>
<reference evidence="2" key="1">
    <citation type="submission" date="2021-03" db="EMBL/GenBank/DDBJ databases">
        <title>Draft genome sequence of rust myrtle Austropuccinia psidii MF-1, a brazilian biotype.</title>
        <authorList>
            <person name="Quecine M.C."/>
            <person name="Pachon D.M.R."/>
            <person name="Bonatelli M.L."/>
            <person name="Correr F.H."/>
            <person name="Franceschini L.M."/>
            <person name="Leite T.F."/>
            <person name="Margarido G.R.A."/>
            <person name="Almeida C.A."/>
            <person name="Ferrarezi J.A."/>
            <person name="Labate C.A."/>
        </authorList>
    </citation>
    <scope>NUCLEOTIDE SEQUENCE</scope>
    <source>
        <strain evidence="2">MF-1</strain>
    </source>
</reference>
<dbReference type="AlphaFoldDB" id="A0A9Q3FL84"/>
<protein>
    <submittedName>
        <fullName evidence="2">Uncharacterized protein</fullName>
    </submittedName>
</protein>
<dbReference type="OrthoDB" id="3268646at2759"/>
<name>A0A9Q3FL84_9BASI</name>
<evidence type="ECO:0000256" key="1">
    <source>
        <dbReference type="SAM" id="MobiDB-lite"/>
    </source>
</evidence>
<gene>
    <name evidence="2" type="ORF">O181_078982</name>
</gene>
<comment type="caution">
    <text evidence="2">The sequence shown here is derived from an EMBL/GenBank/DDBJ whole genome shotgun (WGS) entry which is preliminary data.</text>
</comment>
<sequence>MIHKYHQHLDQRATSTPETEPRINNILRRAFVCTPNNPSALQKQVLEQERPVVEIKEKDYNFNFTGVEVEKLIEKAERIAQIEGETEEDLEMKI</sequence>
<evidence type="ECO:0000313" key="2">
    <source>
        <dbReference type="EMBL" id="MBW0539267.1"/>
    </source>
</evidence>
<feature type="region of interest" description="Disordered" evidence="1">
    <location>
        <begin position="1"/>
        <end position="21"/>
    </location>
</feature>